<organism evidence="2 3">
    <name type="scientific">Paenibacillus mendelii</name>
    <dbReference type="NCBI Taxonomy" id="206163"/>
    <lineage>
        <taxon>Bacteria</taxon>
        <taxon>Bacillati</taxon>
        <taxon>Bacillota</taxon>
        <taxon>Bacilli</taxon>
        <taxon>Bacillales</taxon>
        <taxon>Paenibacillaceae</taxon>
        <taxon>Paenibacillus</taxon>
    </lineage>
</organism>
<keyword evidence="3" id="KW-1185">Reference proteome</keyword>
<evidence type="ECO:0000313" key="3">
    <source>
        <dbReference type="Proteomes" id="UP001589818"/>
    </source>
</evidence>
<sequence>MLKAGAARAVINPPLTMAQGGWGAQTHITPSHIESDFWCTALVLGDGQSSTALLDFDLCLLSNLQSDQIRSAVAAALHIDKHQVRVSTTHTHAGPVVGDASHSPNRELLDLYVRYLIEQSVSSALEAASRQVNVSVHAEYGMCSIGKNRRQKLDNGRVITGFNESGETDPTVSTIRFDDKDGNIVASIVHYAAHPTTLGYTNHAASPDYPGVTKRFVEQTVGGICLFLQGATGDIGPGPGGFLDRMDVVQDMGTMLGCAASQALIEARGKQFEYGFSEVVESGASLGIWSRTRKPQAPVPFQVFSEMLSLPIGALRPTEELEQINQDLVADLTRLREANAPAEQISEANFQLKRNNMALRYSRNFYGKPYADIEAHIIRIADVVLIGIPLEPFSATGKRIREDSPFPYTLFSGYSNGANGYLATAEAFSQGGYEVIQTAFAPEAADLLAEMIIQLLEKIK</sequence>
<gene>
    <name evidence="2" type="ORF">ACFFJ8_24185</name>
</gene>
<feature type="domain" description="Neutral/alkaline non-lysosomal ceramidase N-terminal" evidence="1">
    <location>
        <begin position="32"/>
        <end position="223"/>
    </location>
</feature>
<dbReference type="Proteomes" id="UP001589818">
    <property type="component" value="Unassembled WGS sequence"/>
</dbReference>
<proteinExistence type="predicted"/>
<protein>
    <submittedName>
        <fullName evidence="2">Neutral/alkaline non-lysosomal ceramidase N-terminal domain-containing protein</fullName>
    </submittedName>
</protein>
<name>A0ABV6JEW3_9BACL</name>
<reference evidence="2 3" key="1">
    <citation type="submission" date="2024-09" db="EMBL/GenBank/DDBJ databases">
        <authorList>
            <person name="Sun Q."/>
            <person name="Mori K."/>
        </authorList>
    </citation>
    <scope>NUCLEOTIDE SEQUENCE [LARGE SCALE GENOMIC DNA]</scope>
    <source>
        <strain evidence="2 3">CCM 4839</strain>
    </source>
</reference>
<evidence type="ECO:0000313" key="2">
    <source>
        <dbReference type="EMBL" id="MFC0394444.1"/>
    </source>
</evidence>
<dbReference type="EMBL" id="JBHLVF010000041">
    <property type="protein sequence ID" value="MFC0394444.1"/>
    <property type="molecule type" value="Genomic_DNA"/>
</dbReference>
<accession>A0ABV6JEW3</accession>
<dbReference type="RefSeq" id="WP_204815584.1">
    <property type="nucleotide sequence ID" value="NZ_JANHOF010000001.1"/>
</dbReference>
<comment type="caution">
    <text evidence="2">The sequence shown here is derived from an EMBL/GenBank/DDBJ whole genome shotgun (WGS) entry which is preliminary data.</text>
</comment>
<evidence type="ECO:0000259" key="1">
    <source>
        <dbReference type="Pfam" id="PF04734"/>
    </source>
</evidence>
<dbReference type="InterPro" id="IPR031329">
    <property type="entry name" value="NEUT/ALK_ceramidase_N"/>
</dbReference>
<dbReference type="Pfam" id="PF04734">
    <property type="entry name" value="Ceramidase_alk"/>
    <property type="match status" value="1"/>
</dbReference>